<feature type="compositionally biased region" description="Polar residues" evidence="10">
    <location>
        <begin position="603"/>
        <end position="617"/>
    </location>
</feature>
<evidence type="ECO:0000256" key="1">
    <source>
        <dbReference type="ARBA" id="ARBA00004125"/>
    </source>
</evidence>
<evidence type="ECO:0000256" key="7">
    <source>
        <dbReference type="ARBA" id="ARBA00022753"/>
    </source>
</evidence>
<evidence type="ECO:0000256" key="2">
    <source>
        <dbReference type="ARBA" id="ARBA00009666"/>
    </source>
</evidence>
<feature type="domain" description="SH3" evidence="11">
    <location>
        <begin position="270"/>
        <end position="329"/>
    </location>
</feature>
<dbReference type="SMART" id="SM00288">
    <property type="entry name" value="VHS"/>
    <property type="match status" value="1"/>
</dbReference>
<feature type="domain" description="VHS" evidence="12">
    <location>
        <begin position="18"/>
        <end position="148"/>
    </location>
</feature>
<dbReference type="EMBL" id="KV454015">
    <property type="protein sequence ID" value="ODV95031.1"/>
    <property type="molecule type" value="Genomic_DNA"/>
</dbReference>
<comment type="subcellular location">
    <subcellularLocation>
        <location evidence="1">Endosome membrane</location>
        <topology evidence="1">Peripheral membrane protein</topology>
        <orientation evidence="1">Cytoplasmic side</orientation>
    </subcellularLocation>
</comment>
<protein>
    <recommendedName>
        <fullName evidence="3">Class E vacuolar protein-sorting machinery protein HSE1</fullName>
    </recommendedName>
    <alternativeName>
        <fullName evidence="4">Class E vacuolar protein-sorting machinery protein hse1</fullName>
    </alternativeName>
</protein>
<dbReference type="GO" id="GO:0010008">
    <property type="term" value="C:endosome membrane"/>
    <property type="evidence" value="ECO:0007669"/>
    <property type="project" value="UniProtKB-SubCell"/>
</dbReference>
<comment type="similarity">
    <text evidence="2">Belongs to the STAM family.</text>
</comment>
<dbReference type="InterPro" id="IPR003903">
    <property type="entry name" value="UIM_dom"/>
</dbReference>
<gene>
    <name evidence="13" type="ORF">PACTADRAFT_81571</name>
</gene>
<dbReference type="GO" id="GO:0035091">
    <property type="term" value="F:phosphatidylinositol binding"/>
    <property type="evidence" value="ECO:0007669"/>
    <property type="project" value="InterPro"/>
</dbReference>
<feature type="compositionally biased region" description="Low complexity" evidence="10">
    <location>
        <begin position="566"/>
        <end position="582"/>
    </location>
</feature>
<dbReference type="AlphaFoldDB" id="A0A1E4TTG3"/>
<evidence type="ECO:0000256" key="9">
    <source>
        <dbReference type="PROSITE-ProRule" id="PRU00192"/>
    </source>
</evidence>
<feature type="compositionally biased region" description="Low complexity" evidence="10">
    <location>
        <begin position="442"/>
        <end position="481"/>
    </location>
</feature>
<dbReference type="PRINTS" id="PR01887">
    <property type="entry name" value="SPECTRNALPHA"/>
</dbReference>
<dbReference type="InterPro" id="IPR050670">
    <property type="entry name" value="STAM"/>
</dbReference>
<dbReference type="PROSITE" id="PS50330">
    <property type="entry name" value="UIM"/>
    <property type="match status" value="1"/>
</dbReference>
<dbReference type="Pfam" id="PF00018">
    <property type="entry name" value="SH3_1"/>
    <property type="match status" value="1"/>
</dbReference>
<dbReference type="GO" id="GO:0043328">
    <property type="term" value="P:protein transport to vacuole involved in ubiquitin-dependent protein catabolic process via the multivesicular body sorting pathway"/>
    <property type="evidence" value="ECO:0007669"/>
    <property type="project" value="TreeGrafter"/>
</dbReference>
<dbReference type="Proteomes" id="UP000094236">
    <property type="component" value="Unassembled WGS sequence"/>
</dbReference>
<dbReference type="InterPro" id="IPR001452">
    <property type="entry name" value="SH3_domain"/>
</dbReference>
<evidence type="ECO:0000256" key="5">
    <source>
        <dbReference type="ARBA" id="ARBA00022443"/>
    </source>
</evidence>
<dbReference type="Pfam" id="PF00790">
    <property type="entry name" value="VHS"/>
    <property type="match status" value="1"/>
</dbReference>
<feature type="region of interest" description="Disordered" evidence="10">
    <location>
        <begin position="195"/>
        <end position="265"/>
    </location>
</feature>
<evidence type="ECO:0000256" key="4">
    <source>
        <dbReference type="ARBA" id="ARBA00018978"/>
    </source>
</evidence>
<proteinExistence type="inferred from homology"/>
<dbReference type="CDD" id="cd16978">
    <property type="entry name" value="VHS_HSE1"/>
    <property type="match status" value="1"/>
</dbReference>
<dbReference type="STRING" id="669874.A0A1E4TTG3"/>
<keyword evidence="8" id="KW-0653">Protein transport</keyword>
<feature type="region of interest" description="Disordered" evidence="10">
    <location>
        <begin position="442"/>
        <end position="495"/>
    </location>
</feature>
<dbReference type="SUPFAM" id="SSF50044">
    <property type="entry name" value="SH3-domain"/>
    <property type="match status" value="1"/>
</dbReference>
<dbReference type="PROSITE" id="PS50179">
    <property type="entry name" value="VHS"/>
    <property type="match status" value="1"/>
</dbReference>
<dbReference type="OrthoDB" id="10255964at2759"/>
<feature type="compositionally biased region" description="Polar residues" evidence="10">
    <location>
        <begin position="545"/>
        <end position="560"/>
    </location>
</feature>
<dbReference type="PANTHER" id="PTHR45929:SF3">
    <property type="entry name" value="JAK PATHWAY SIGNAL TRANSDUCTION ADAPTOR MOLECULE"/>
    <property type="match status" value="1"/>
</dbReference>
<evidence type="ECO:0000256" key="3">
    <source>
        <dbReference type="ARBA" id="ARBA00017923"/>
    </source>
</evidence>
<dbReference type="InterPro" id="IPR002014">
    <property type="entry name" value="VHS_dom"/>
</dbReference>
<dbReference type="CDD" id="cd11805">
    <property type="entry name" value="SH3_GRB2_like_C"/>
    <property type="match status" value="1"/>
</dbReference>
<feature type="compositionally biased region" description="Polar residues" evidence="10">
    <location>
        <begin position="583"/>
        <end position="595"/>
    </location>
</feature>
<keyword evidence="14" id="KW-1185">Reference proteome</keyword>
<dbReference type="Gene3D" id="2.30.30.40">
    <property type="entry name" value="SH3 Domains"/>
    <property type="match status" value="1"/>
</dbReference>
<dbReference type="PANTHER" id="PTHR45929">
    <property type="entry name" value="JAK PATHWAY SIGNAL TRANSDUCTION ADAPTOR MOLECULE"/>
    <property type="match status" value="1"/>
</dbReference>
<organism evidence="13 14">
    <name type="scientific">Pachysolen tannophilus NRRL Y-2460</name>
    <dbReference type="NCBI Taxonomy" id="669874"/>
    <lineage>
        <taxon>Eukaryota</taxon>
        <taxon>Fungi</taxon>
        <taxon>Dikarya</taxon>
        <taxon>Ascomycota</taxon>
        <taxon>Saccharomycotina</taxon>
        <taxon>Pichiomycetes</taxon>
        <taxon>Pachysolenaceae</taxon>
        <taxon>Pachysolen</taxon>
    </lineage>
</organism>
<dbReference type="InterPro" id="IPR036028">
    <property type="entry name" value="SH3-like_dom_sf"/>
</dbReference>
<feature type="region of interest" description="Disordered" evidence="10">
    <location>
        <begin position="545"/>
        <end position="710"/>
    </location>
</feature>
<feature type="compositionally biased region" description="Polar residues" evidence="10">
    <location>
        <begin position="209"/>
        <end position="222"/>
    </location>
</feature>
<dbReference type="PRINTS" id="PR00452">
    <property type="entry name" value="SH3DOMAIN"/>
</dbReference>
<dbReference type="InterPro" id="IPR008942">
    <property type="entry name" value="ENTH_VHS"/>
</dbReference>
<reference evidence="14" key="1">
    <citation type="submission" date="2016-05" db="EMBL/GenBank/DDBJ databases">
        <title>Comparative genomics of biotechnologically important yeasts.</title>
        <authorList>
            <consortium name="DOE Joint Genome Institute"/>
            <person name="Riley R."/>
            <person name="Haridas S."/>
            <person name="Wolfe K.H."/>
            <person name="Lopes M.R."/>
            <person name="Hittinger C.T."/>
            <person name="Goker M."/>
            <person name="Salamov A."/>
            <person name="Wisecaver J."/>
            <person name="Long T.M."/>
            <person name="Aerts A.L."/>
            <person name="Barry K."/>
            <person name="Choi C."/>
            <person name="Clum A."/>
            <person name="Coughlan A.Y."/>
            <person name="Deshpande S."/>
            <person name="Douglass A.P."/>
            <person name="Hanson S.J."/>
            <person name="Klenk H.-P."/>
            <person name="Labutti K."/>
            <person name="Lapidus A."/>
            <person name="Lindquist E."/>
            <person name="Lipzen A."/>
            <person name="Meier-Kolthoff J.P."/>
            <person name="Ohm R.A."/>
            <person name="Otillar R.P."/>
            <person name="Pangilinan J."/>
            <person name="Peng Y."/>
            <person name="Rokas A."/>
            <person name="Rosa C.A."/>
            <person name="Scheuner C."/>
            <person name="Sibirny A.A."/>
            <person name="Slot J.C."/>
            <person name="Stielow J.B."/>
            <person name="Sun H."/>
            <person name="Kurtzman C.P."/>
            <person name="Blackwell M."/>
            <person name="Grigoriev I.V."/>
            <person name="Jeffries T.W."/>
        </authorList>
    </citation>
    <scope>NUCLEOTIDE SEQUENCE [LARGE SCALE GENOMIC DNA]</scope>
    <source>
        <strain evidence="14">NRRL Y-2460</strain>
    </source>
</reference>
<keyword evidence="6" id="KW-0813">Transport</keyword>
<dbReference type="GO" id="GO:0033565">
    <property type="term" value="C:ESCRT-0 complex"/>
    <property type="evidence" value="ECO:0007669"/>
    <property type="project" value="TreeGrafter"/>
</dbReference>
<dbReference type="PROSITE" id="PS50002">
    <property type="entry name" value="SH3"/>
    <property type="match status" value="1"/>
</dbReference>
<evidence type="ECO:0000256" key="8">
    <source>
        <dbReference type="ARBA" id="ARBA00022927"/>
    </source>
</evidence>
<dbReference type="GO" id="GO:0043130">
    <property type="term" value="F:ubiquitin binding"/>
    <property type="evidence" value="ECO:0007669"/>
    <property type="project" value="InterPro"/>
</dbReference>
<dbReference type="Gene3D" id="1.20.5.1940">
    <property type="match status" value="1"/>
</dbReference>
<feature type="compositionally biased region" description="Polar residues" evidence="10">
    <location>
        <begin position="649"/>
        <end position="666"/>
    </location>
</feature>
<dbReference type="SMART" id="SM00326">
    <property type="entry name" value="SH3"/>
    <property type="match status" value="1"/>
</dbReference>
<feature type="compositionally biased region" description="Low complexity" evidence="10">
    <location>
        <begin position="678"/>
        <end position="710"/>
    </location>
</feature>
<evidence type="ECO:0000259" key="11">
    <source>
        <dbReference type="PROSITE" id="PS50002"/>
    </source>
</evidence>
<sequence>MFGSSERPNPLDPIIRKATDETLTADNWEYILDACDQVSCDPENGSHNAILSIEKRLKIKDGNVLLRTLSLITALAENCGSKMKQEIATTRFVNVLMSLINDNTIHQQIKIKIIEMIDQLSQSFAKDPSLRIISDTYTDLKHSRPDLINQAGVGGTQPAKPLKHEITDMDRLKEEEELNMALKLSLQEYEQHKTWRNPGSLPQGVEDAAQSSRHPYSSAATINNNNNSVNNNNNNNNNNNAEPVQQQQAQQQQQQNVPISETKNSGSNIATVSRVRALYDLVSYEPDELSFRKGDVITVIESVYRDWWRGSLRGQIGIFPLNYVTPLKEPTMEELVEELRKEQEILDKSTQIEKLLSLLSNFQSRLLANKISSDELNSLLENQQIFKIYNDVVMLRPKLGNLIEKYSSKKDDLILLNEKLVNSERIYNDLMDVSVDRYKTNNDNNGISGISGISNNNRTTYPPAPYPTNNGTAANGAAPYPKNNNTNNVPGPAQTPIAQHQQVYPNQQPARTSASALQLPDTNIDRNRHSQGSIQNVAVNQRTVSVPQSFKQQQHSSFPGSIQGAPQNVSQYQPPQQQTVQYASNSPHQASIHTFQQQQQQQPPRQSYASPRISSAPTGIPQQQQQQQQPQPQQAQASPQMVYPGQVPSPVQQQFPGPPSHQSSFNGGYPPVGNTRLQSQAQQPQRQPPQMQAQAQAQAQIPHPAYGSGY</sequence>
<evidence type="ECO:0000313" key="13">
    <source>
        <dbReference type="EMBL" id="ODV95031.1"/>
    </source>
</evidence>
<dbReference type="FunFam" id="2.30.30.40:FF:000072">
    <property type="entry name" value="Unconventional Myosin IB"/>
    <property type="match status" value="1"/>
</dbReference>
<accession>A0A1E4TTG3</accession>
<evidence type="ECO:0000313" key="14">
    <source>
        <dbReference type="Proteomes" id="UP000094236"/>
    </source>
</evidence>
<feature type="compositionally biased region" description="Low complexity" evidence="10">
    <location>
        <begin position="621"/>
        <end position="640"/>
    </location>
</feature>
<keyword evidence="5 9" id="KW-0728">SH3 domain</keyword>
<evidence type="ECO:0000256" key="6">
    <source>
        <dbReference type="ARBA" id="ARBA00022448"/>
    </source>
</evidence>
<evidence type="ECO:0000259" key="12">
    <source>
        <dbReference type="PROSITE" id="PS50179"/>
    </source>
</evidence>
<name>A0A1E4TTG3_PACTA</name>
<dbReference type="SUPFAM" id="SSF48464">
    <property type="entry name" value="ENTH/VHS domain"/>
    <property type="match status" value="1"/>
</dbReference>
<evidence type="ECO:0000256" key="10">
    <source>
        <dbReference type="SAM" id="MobiDB-lite"/>
    </source>
</evidence>
<keyword evidence="7" id="KW-0967">Endosome</keyword>
<dbReference type="Gene3D" id="1.25.40.90">
    <property type="match status" value="1"/>
</dbReference>
<feature type="compositionally biased region" description="Low complexity" evidence="10">
    <location>
        <begin position="223"/>
        <end position="256"/>
    </location>
</feature>